<dbReference type="InterPro" id="IPR003309">
    <property type="entry name" value="SCAN_dom"/>
</dbReference>
<dbReference type="Pfam" id="PF02023">
    <property type="entry name" value="SCAN"/>
    <property type="match status" value="1"/>
</dbReference>
<reference evidence="2" key="2">
    <citation type="submission" date="2025-09" db="UniProtKB">
        <authorList>
            <consortium name="Ensembl"/>
        </authorList>
    </citation>
    <scope>IDENTIFICATION</scope>
</reference>
<dbReference type="PANTHER" id="PTHR46888:SF1">
    <property type="entry name" value="RIBONUCLEASE H"/>
    <property type="match status" value="1"/>
</dbReference>
<dbReference type="AlphaFoldDB" id="A0A9J8CI30"/>
<name>A0A9J8CI30_CYPCA</name>
<reference evidence="2" key="1">
    <citation type="submission" date="2025-08" db="UniProtKB">
        <authorList>
            <consortium name="Ensembl"/>
        </authorList>
    </citation>
    <scope>IDENTIFICATION</scope>
</reference>
<dbReference type="Gene3D" id="1.10.4020.10">
    <property type="entry name" value="DNA breaking-rejoining enzymes"/>
    <property type="match status" value="1"/>
</dbReference>
<dbReference type="SUPFAM" id="SSF47353">
    <property type="entry name" value="Retrovirus capsid dimerization domain-like"/>
    <property type="match status" value="1"/>
</dbReference>
<keyword evidence="3" id="KW-1185">Reference proteome</keyword>
<proteinExistence type="predicted"/>
<dbReference type="PANTHER" id="PTHR46888">
    <property type="entry name" value="ZINC KNUCKLE DOMAINCONTAINING PROTEIN-RELATED"/>
    <property type="match status" value="1"/>
</dbReference>
<organism evidence="2 3">
    <name type="scientific">Cyprinus carpio carpio</name>
    <dbReference type="NCBI Taxonomy" id="630221"/>
    <lineage>
        <taxon>Eukaryota</taxon>
        <taxon>Metazoa</taxon>
        <taxon>Chordata</taxon>
        <taxon>Craniata</taxon>
        <taxon>Vertebrata</taxon>
        <taxon>Euteleostomi</taxon>
        <taxon>Actinopterygii</taxon>
        <taxon>Neopterygii</taxon>
        <taxon>Teleostei</taxon>
        <taxon>Ostariophysi</taxon>
        <taxon>Cypriniformes</taxon>
        <taxon>Cyprinidae</taxon>
        <taxon>Cyprininae</taxon>
        <taxon>Cyprinus</taxon>
    </lineage>
</organism>
<sequence length="108" mass="12898">MKVQESILDKFEINSEPYRQRFRSHSLRENESAKELQVRLKDLYEKWMNPRHRTKEEVGDQIILEQFLKLLNPETRMWVKQNNPTSSKQAAEMAENFMAARRSVSTPC</sequence>
<dbReference type="InterPro" id="IPR038269">
    <property type="entry name" value="SCAN_sf"/>
</dbReference>
<evidence type="ECO:0000259" key="1">
    <source>
        <dbReference type="PROSITE" id="PS50804"/>
    </source>
</evidence>
<dbReference type="GeneTree" id="ENSGT01120000272011"/>
<dbReference type="PROSITE" id="PS50804">
    <property type="entry name" value="SCAN_BOX"/>
    <property type="match status" value="1"/>
</dbReference>
<evidence type="ECO:0000313" key="3">
    <source>
        <dbReference type="Proteomes" id="UP001108240"/>
    </source>
</evidence>
<protein>
    <recommendedName>
        <fullName evidence="1">SCAN box domain-containing protein</fullName>
    </recommendedName>
</protein>
<feature type="domain" description="SCAN box" evidence="1">
    <location>
        <begin position="19"/>
        <end position="97"/>
    </location>
</feature>
<dbReference type="Ensembl" id="ENSCCRT00000200535.1">
    <property type="protein sequence ID" value="ENSCCRP00000169554.1"/>
    <property type="gene ID" value="ENSCCRG00000077711.1"/>
</dbReference>
<dbReference type="OMA" id="QELSHRW"/>
<dbReference type="Proteomes" id="UP001108240">
    <property type="component" value="Unplaced"/>
</dbReference>
<dbReference type="SMART" id="SM00431">
    <property type="entry name" value="SCAN"/>
    <property type="match status" value="1"/>
</dbReference>
<evidence type="ECO:0000313" key="2">
    <source>
        <dbReference type="Ensembl" id="ENSCCRP00000169554.1"/>
    </source>
</evidence>
<accession>A0A9J8CI30</accession>